<comment type="similarity">
    <text evidence="1">Belongs to the HIBADH-related family. NP60 subfamily.</text>
</comment>
<dbReference type="PANTHER" id="PTHR43580">
    <property type="entry name" value="OXIDOREDUCTASE GLYR1-RELATED"/>
    <property type="match status" value="1"/>
</dbReference>
<evidence type="ECO:0000259" key="5">
    <source>
        <dbReference type="Pfam" id="PF03446"/>
    </source>
</evidence>
<dbReference type="Gene3D" id="1.10.1040.10">
    <property type="entry name" value="N-(1-d-carboxylethyl)-l-norvaline Dehydrogenase, domain 2"/>
    <property type="match status" value="1"/>
</dbReference>
<organism evidence="7 8">
    <name type="scientific">Eutypa lata (strain UCR-EL1)</name>
    <name type="common">Grapevine dieback disease fungus</name>
    <name type="synonym">Eutypa armeniacae</name>
    <dbReference type="NCBI Taxonomy" id="1287681"/>
    <lineage>
        <taxon>Eukaryota</taxon>
        <taxon>Fungi</taxon>
        <taxon>Dikarya</taxon>
        <taxon>Ascomycota</taxon>
        <taxon>Pezizomycotina</taxon>
        <taxon>Sordariomycetes</taxon>
        <taxon>Xylariomycetidae</taxon>
        <taxon>Xylariales</taxon>
        <taxon>Diatrypaceae</taxon>
        <taxon>Eutypa</taxon>
    </lineage>
</organism>
<dbReference type="PIRSF" id="PIRSF000103">
    <property type="entry name" value="HIBADH"/>
    <property type="match status" value="1"/>
</dbReference>
<dbReference type="PROSITE" id="PS00895">
    <property type="entry name" value="3_HYDROXYISOBUT_DH"/>
    <property type="match status" value="1"/>
</dbReference>
<evidence type="ECO:0000256" key="4">
    <source>
        <dbReference type="PIRSR" id="PIRSR000103-1"/>
    </source>
</evidence>
<dbReference type="Pfam" id="PF14833">
    <property type="entry name" value="NAD_binding_11"/>
    <property type="match status" value="1"/>
</dbReference>
<dbReference type="InterPro" id="IPR036291">
    <property type="entry name" value="NAD(P)-bd_dom_sf"/>
</dbReference>
<dbReference type="GO" id="GO:0050661">
    <property type="term" value="F:NADP binding"/>
    <property type="evidence" value="ECO:0007669"/>
    <property type="project" value="InterPro"/>
</dbReference>
<keyword evidence="3" id="KW-0520">NAD</keyword>
<dbReference type="InterPro" id="IPR015815">
    <property type="entry name" value="HIBADH-related"/>
</dbReference>
<dbReference type="Pfam" id="PF03446">
    <property type="entry name" value="NAD_binding_2"/>
    <property type="match status" value="1"/>
</dbReference>
<dbReference type="HOGENOM" id="CLU_035117_0_2_1"/>
<dbReference type="PANTHER" id="PTHR43580:SF2">
    <property type="entry name" value="CYTOKINE-LIKE NUCLEAR FACTOR N-PAC"/>
    <property type="match status" value="1"/>
</dbReference>
<evidence type="ECO:0000313" key="7">
    <source>
        <dbReference type="EMBL" id="EMR66430.1"/>
    </source>
</evidence>
<proteinExistence type="inferred from homology"/>
<dbReference type="InterPro" id="IPR006115">
    <property type="entry name" value="6PGDH_NADP-bd"/>
</dbReference>
<dbReference type="GO" id="GO:0051287">
    <property type="term" value="F:NAD binding"/>
    <property type="evidence" value="ECO:0007669"/>
    <property type="project" value="InterPro"/>
</dbReference>
<dbReference type="InterPro" id="IPR029154">
    <property type="entry name" value="HIBADH-like_NADP-bd"/>
</dbReference>
<dbReference type="Gene3D" id="3.40.50.720">
    <property type="entry name" value="NAD(P)-binding Rossmann-like Domain"/>
    <property type="match status" value="1"/>
</dbReference>
<dbReference type="EMBL" id="KB706650">
    <property type="protein sequence ID" value="EMR66430.1"/>
    <property type="molecule type" value="Genomic_DNA"/>
</dbReference>
<dbReference type="AlphaFoldDB" id="M7TI53"/>
<keyword evidence="2" id="KW-0560">Oxidoreductase</keyword>
<dbReference type="GO" id="GO:0016491">
    <property type="term" value="F:oxidoreductase activity"/>
    <property type="evidence" value="ECO:0007669"/>
    <property type="project" value="UniProtKB-KW"/>
</dbReference>
<accession>M7TI53</accession>
<protein>
    <submittedName>
        <fullName evidence="7">Putative 2-hydroxy-3-oxopropionate reductase protein</fullName>
    </submittedName>
</protein>
<dbReference type="InterPro" id="IPR051265">
    <property type="entry name" value="HIBADH-related_NP60_sf"/>
</dbReference>
<dbReference type="SUPFAM" id="SSF51735">
    <property type="entry name" value="NAD(P)-binding Rossmann-fold domains"/>
    <property type="match status" value="1"/>
</dbReference>
<dbReference type="InterPro" id="IPR002204">
    <property type="entry name" value="3-OH-isobutyrate_DH-rel_CS"/>
</dbReference>
<dbReference type="InterPro" id="IPR013328">
    <property type="entry name" value="6PGD_dom2"/>
</dbReference>
<dbReference type="STRING" id="1287681.M7TI53"/>
<sequence>MRVGFLGLGVMGTPMALHLARKFQLVVWNRSASKYPPLVEAGAEIADTPAKAVEKSEIAFTMLFDGPSIESILDDDFKRALRGKTLVNTSSVSVEFSRYLAEQVRQSGGDFIEMPVSGSKVPAEQGQLVGMIAGDPVVAERIKPIVEPMTRAAVYCGPIGMGLMTKYAVNTYSITMTVGLAESMNLARAQGLDVEAFGQVLDAGPMASQYSKLKIAKMLDGDWSPQASIKDCYNSARLIKEAGSAAKTEMPLIQVCESLYGQAMQSGLAEEDMIAVAKVVGRPGAAKLDNQEFNEG</sequence>
<reference evidence="8" key="1">
    <citation type="journal article" date="2013" name="Genome Announc.">
        <title>Draft genome sequence of the grapevine dieback fungus Eutypa lata UCR-EL1.</title>
        <authorList>
            <person name="Blanco-Ulate B."/>
            <person name="Rolshausen P.E."/>
            <person name="Cantu D."/>
        </authorList>
    </citation>
    <scope>NUCLEOTIDE SEQUENCE [LARGE SCALE GENOMIC DNA]</scope>
    <source>
        <strain evidence="8">UCR-EL1</strain>
    </source>
</reference>
<gene>
    <name evidence="7" type="ORF">UCREL1_6581</name>
</gene>
<dbReference type="eggNOG" id="KOG0409">
    <property type="taxonomic scope" value="Eukaryota"/>
</dbReference>
<dbReference type="OMA" id="QFYADVQ"/>
<evidence type="ECO:0000256" key="1">
    <source>
        <dbReference type="ARBA" id="ARBA00007598"/>
    </source>
</evidence>
<dbReference type="KEGG" id="ela:UCREL1_6581"/>
<evidence type="ECO:0000256" key="3">
    <source>
        <dbReference type="ARBA" id="ARBA00023027"/>
    </source>
</evidence>
<feature type="domain" description="6-phosphogluconate dehydrogenase NADP-binding" evidence="5">
    <location>
        <begin position="2"/>
        <end position="157"/>
    </location>
</feature>
<feature type="active site" evidence="4">
    <location>
        <position position="166"/>
    </location>
</feature>
<dbReference type="OrthoDB" id="435038at2759"/>
<feature type="domain" description="3-hydroxyisobutyrate dehydrogenase-like NAD-binding" evidence="6">
    <location>
        <begin position="160"/>
        <end position="279"/>
    </location>
</feature>
<dbReference type="Proteomes" id="UP000012174">
    <property type="component" value="Unassembled WGS sequence"/>
</dbReference>
<keyword evidence="8" id="KW-1185">Reference proteome</keyword>
<evidence type="ECO:0000256" key="2">
    <source>
        <dbReference type="ARBA" id="ARBA00023002"/>
    </source>
</evidence>
<dbReference type="SUPFAM" id="SSF48179">
    <property type="entry name" value="6-phosphogluconate dehydrogenase C-terminal domain-like"/>
    <property type="match status" value="1"/>
</dbReference>
<name>M7TI53_EUTLA</name>
<dbReference type="InterPro" id="IPR008927">
    <property type="entry name" value="6-PGluconate_DH-like_C_sf"/>
</dbReference>
<evidence type="ECO:0000313" key="8">
    <source>
        <dbReference type="Proteomes" id="UP000012174"/>
    </source>
</evidence>
<evidence type="ECO:0000259" key="6">
    <source>
        <dbReference type="Pfam" id="PF14833"/>
    </source>
</evidence>